<dbReference type="EMBL" id="JBDIML010000001">
    <property type="protein sequence ID" value="MEN2765841.1"/>
    <property type="molecule type" value="Genomic_DNA"/>
</dbReference>
<proteinExistence type="predicted"/>
<dbReference type="Pfam" id="PF18994">
    <property type="entry name" value="Prophage_tailD1"/>
    <property type="match status" value="1"/>
</dbReference>
<feature type="domain" description="Tail spike" evidence="1">
    <location>
        <begin position="108"/>
        <end position="347"/>
    </location>
</feature>
<protein>
    <submittedName>
        <fullName evidence="3">Phage tail spike protein</fullName>
    </submittedName>
</protein>
<dbReference type="InterPro" id="IPR007119">
    <property type="entry name" value="Phage_tail_spike_N"/>
</dbReference>
<name>A0ABU9XDM8_9BACI</name>
<evidence type="ECO:0000259" key="1">
    <source>
        <dbReference type="Pfam" id="PF06605"/>
    </source>
</evidence>
<keyword evidence="4" id="KW-1185">Reference proteome</keyword>
<sequence>MIVIIIIKDINLNEIGILDNVYNIQVERAVNEVWQSSFSMPIDDPKNKLCSHFNFVEIISKSGRNYGMYRLMPTETKKSDNSITYKCEHVFATLMDDVIDGYLPAMINQTTRVNLQRLLDLQTTKHWVLGAVEFERYFQYSFENENGILAPILSIPQPFNEPYEFSFDTTVYPWKLNLIRSSDEVKAEIRWGKDMVDFEKVSDPSEIVNYIIPKGAGEGVNQLTIEDVNNGKRYLKDDESIAKWGKKTYIWIDQRFTNSETLKANAESLLEQWKDPKISFKCSSVDLSILPEHQSERKVLNGITRIIVEDKEYSGRILKEKVTLDKEHEVEYEIANKLDDIATTQADLERKQQVNEAYSQGATNIYADSLDLNCDPSNPALFKFYIYEDYININKLDLTFETTYFEGYIKAMESAGQVVQTATTEGGGGVIKSETTGNGGQVVHSQSYTSSFTAPNFFLYSSSPVGVGTGQIPPFEEHFHAVEVVNELNHRHSVPISITIPGHSHPFTIDLEPHVHDLKINMPGHVHPITYGIFKYSILPTSIQIKIDGNVVDYNALKGENLDLTPYLQKDSEGKITRNRWASIEITPNNLAKIRANLYVQVFIQSRGTKTL</sequence>
<organism evidence="3 4">
    <name type="scientific">Ornithinibacillus xuwenensis</name>
    <dbReference type="NCBI Taxonomy" id="3144668"/>
    <lineage>
        <taxon>Bacteria</taxon>
        <taxon>Bacillati</taxon>
        <taxon>Bacillota</taxon>
        <taxon>Bacilli</taxon>
        <taxon>Bacillales</taxon>
        <taxon>Bacillaceae</taxon>
        <taxon>Ornithinibacillus</taxon>
    </lineage>
</organism>
<evidence type="ECO:0000313" key="3">
    <source>
        <dbReference type="EMBL" id="MEN2765841.1"/>
    </source>
</evidence>
<evidence type="ECO:0000259" key="2">
    <source>
        <dbReference type="Pfam" id="PF18994"/>
    </source>
</evidence>
<reference evidence="3 4" key="1">
    <citation type="submission" date="2024-05" db="EMBL/GenBank/DDBJ databases">
        <authorList>
            <person name="Haq I."/>
            <person name="Ullah Z."/>
            <person name="Ahmad R."/>
            <person name="Li M."/>
            <person name="Tong Y."/>
        </authorList>
    </citation>
    <scope>NUCLEOTIDE SEQUENCE [LARGE SCALE GENOMIC DNA]</scope>
    <source>
        <strain evidence="3 4">16A2E</strain>
    </source>
</reference>
<dbReference type="Proteomes" id="UP001444625">
    <property type="component" value="Unassembled WGS sequence"/>
</dbReference>
<dbReference type="Pfam" id="PF06605">
    <property type="entry name" value="Prophage_tail"/>
    <property type="match status" value="1"/>
</dbReference>
<accession>A0ABU9XDM8</accession>
<evidence type="ECO:0000313" key="4">
    <source>
        <dbReference type="Proteomes" id="UP001444625"/>
    </source>
</evidence>
<dbReference type="RefSeq" id="WP_345823313.1">
    <property type="nucleotide sequence ID" value="NZ_JBDIML010000001.1"/>
</dbReference>
<dbReference type="NCBIfam" id="TIGR01665">
    <property type="entry name" value="put_anti_recept"/>
    <property type="match status" value="1"/>
</dbReference>
<feature type="domain" description="Prophage endopeptidase tail N-terminal" evidence="2">
    <location>
        <begin position="5"/>
        <end position="51"/>
    </location>
</feature>
<dbReference type="InterPro" id="IPR044051">
    <property type="entry name" value="Prophage_tail_N"/>
</dbReference>
<comment type="caution">
    <text evidence="3">The sequence shown here is derived from an EMBL/GenBank/DDBJ whole genome shotgun (WGS) entry which is preliminary data.</text>
</comment>
<dbReference type="InterPro" id="IPR010572">
    <property type="entry name" value="Tail_dom"/>
</dbReference>
<gene>
    <name evidence="3" type="ORF">ABC228_01455</name>
</gene>